<dbReference type="RefSeq" id="WP_106004313.1">
    <property type="nucleotide sequence ID" value="NZ_CP136419.1"/>
</dbReference>
<evidence type="ECO:0000256" key="2">
    <source>
        <dbReference type="ARBA" id="ARBA00004953"/>
    </source>
</evidence>
<comment type="pathway">
    <text evidence="2 9">Cofactor biosynthesis; adenosylcobalamin biosynthesis.</text>
</comment>
<evidence type="ECO:0000256" key="8">
    <source>
        <dbReference type="ARBA" id="ARBA00023136"/>
    </source>
</evidence>
<reference evidence="10 11" key="1">
    <citation type="submission" date="2018-03" db="EMBL/GenBank/DDBJ databases">
        <title>Genome sequence of Moorella humiferrea DSM 23265.</title>
        <authorList>
            <person name="Poehlein A."/>
            <person name="Daniel R."/>
        </authorList>
    </citation>
    <scope>NUCLEOTIDE SEQUENCE [LARGE SCALE GENOMIC DNA]</scope>
    <source>
        <strain evidence="10 11">DSM 23265</strain>
    </source>
</reference>
<sequence>MDPSVLVLVLALLLDLAVGDPTWLVHPTQIMGAGINALEKLLWRPKASRSYLLAAGAVVAVIIVAAAWLITRELLVAAGRLNYWAGVLLGGWLLATTIAPRGLAAAAAGVLRALEEGDLVQARRRVGRIVGRDTEGLDEGEVVRATVETVAENSCDGVIAPLFYFFLGGVPLAMAYRAVNTLDSMLGYKNDRYLYFGRAAARLDDAANYLPARLTGLALCAAAVLLGCGRQAWKVMLRDARRHPSPNSGFPEAAVAGALGVQLGGLNYYQGRPSRRPLIGEARQPLRREHITRAVCLMAAATLLISLAGGLILTQKGRWY</sequence>
<evidence type="ECO:0000313" key="10">
    <source>
        <dbReference type="EMBL" id="PRR75497.1"/>
    </source>
</evidence>
<dbReference type="InterPro" id="IPR004485">
    <property type="entry name" value="Cobalamin_biosynth_CobD/CbiB"/>
</dbReference>
<dbReference type="GO" id="GO:0048472">
    <property type="term" value="F:threonine-phosphate decarboxylase activity"/>
    <property type="evidence" value="ECO:0007669"/>
    <property type="project" value="InterPro"/>
</dbReference>
<evidence type="ECO:0000256" key="3">
    <source>
        <dbReference type="ARBA" id="ARBA00006263"/>
    </source>
</evidence>
<comment type="function">
    <text evidence="9">Converts cobyric acid to cobinamide by the addition of aminopropanol on the F carboxylic group.</text>
</comment>
<dbReference type="EMBL" id="PVXM01000004">
    <property type="protein sequence ID" value="PRR75497.1"/>
    <property type="molecule type" value="Genomic_DNA"/>
</dbReference>
<dbReference type="Proteomes" id="UP000238415">
    <property type="component" value="Unassembled WGS sequence"/>
</dbReference>
<keyword evidence="8 9" id="KW-0472">Membrane</keyword>
<keyword evidence="7 9" id="KW-1133">Transmembrane helix</keyword>
<evidence type="ECO:0000256" key="7">
    <source>
        <dbReference type="ARBA" id="ARBA00022989"/>
    </source>
</evidence>
<evidence type="ECO:0000313" key="11">
    <source>
        <dbReference type="Proteomes" id="UP000238415"/>
    </source>
</evidence>
<dbReference type="NCBIfam" id="TIGR00380">
    <property type="entry name" value="cobal_cbiB"/>
    <property type="match status" value="1"/>
</dbReference>
<keyword evidence="6 9" id="KW-0812">Transmembrane</keyword>
<dbReference type="Pfam" id="PF03186">
    <property type="entry name" value="CobD_Cbib"/>
    <property type="match status" value="1"/>
</dbReference>
<dbReference type="GO" id="GO:0009236">
    <property type="term" value="P:cobalamin biosynthetic process"/>
    <property type="evidence" value="ECO:0007669"/>
    <property type="project" value="UniProtKB-UniRule"/>
</dbReference>
<dbReference type="OrthoDB" id="9811967at2"/>
<dbReference type="PANTHER" id="PTHR34308:SF1">
    <property type="entry name" value="COBALAMIN BIOSYNTHESIS PROTEIN CBIB"/>
    <property type="match status" value="1"/>
</dbReference>
<feature type="transmembrane region" description="Helical" evidence="9">
    <location>
        <begin position="158"/>
        <end position="179"/>
    </location>
</feature>
<accession>A0A2T0AXF4</accession>
<name>A0A2T0AXF4_9FIRM</name>
<keyword evidence="11" id="KW-1185">Reference proteome</keyword>
<evidence type="ECO:0000256" key="6">
    <source>
        <dbReference type="ARBA" id="ARBA00022692"/>
    </source>
</evidence>
<dbReference type="GO" id="GO:0005886">
    <property type="term" value="C:plasma membrane"/>
    <property type="evidence" value="ECO:0007669"/>
    <property type="project" value="UniProtKB-SubCell"/>
</dbReference>
<evidence type="ECO:0000256" key="5">
    <source>
        <dbReference type="ARBA" id="ARBA00022573"/>
    </source>
</evidence>
<evidence type="ECO:0000256" key="4">
    <source>
        <dbReference type="ARBA" id="ARBA00022475"/>
    </source>
</evidence>
<feature type="transmembrane region" description="Helical" evidence="9">
    <location>
        <begin position="214"/>
        <end position="233"/>
    </location>
</feature>
<organism evidence="10 11">
    <name type="scientific">Neomoorella humiferrea</name>
    <dbReference type="NCBI Taxonomy" id="676965"/>
    <lineage>
        <taxon>Bacteria</taxon>
        <taxon>Bacillati</taxon>
        <taxon>Bacillota</taxon>
        <taxon>Clostridia</taxon>
        <taxon>Neomoorellales</taxon>
        <taxon>Neomoorellaceae</taxon>
        <taxon>Neomoorella</taxon>
    </lineage>
</organism>
<feature type="transmembrane region" description="Helical" evidence="9">
    <location>
        <begin position="51"/>
        <end position="71"/>
    </location>
</feature>
<gene>
    <name evidence="9" type="primary">cobD</name>
    <name evidence="10" type="ORF">MOHU_02610</name>
</gene>
<keyword evidence="4 9" id="KW-1003">Cell membrane</keyword>
<dbReference type="GO" id="GO:0015420">
    <property type="term" value="F:ABC-type vitamin B12 transporter activity"/>
    <property type="evidence" value="ECO:0007669"/>
    <property type="project" value="UniProtKB-UniRule"/>
</dbReference>
<evidence type="ECO:0000256" key="1">
    <source>
        <dbReference type="ARBA" id="ARBA00004651"/>
    </source>
</evidence>
<comment type="subcellular location">
    <subcellularLocation>
        <location evidence="1 9">Cell membrane</location>
        <topology evidence="1 9">Multi-pass membrane protein</topology>
    </subcellularLocation>
</comment>
<dbReference type="UniPathway" id="UPA00148"/>
<dbReference type="HAMAP" id="MF_00024">
    <property type="entry name" value="CobD_CbiB"/>
    <property type="match status" value="1"/>
</dbReference>
<feature type="transmembrane region" description="Helical" evidence="9">
    <location>
        <begin position="83"/>
        <end position="111"/>
    </location>
</feature>
<dbReference type="PANTHER" id="PTHR34308">
    <property type="entry name" value="COBALAMIN BIOSYNTHESIS PROTEIN CBIB"/>
    <property type="match status" value="1"/>
</dbReference>
<keyword evidence="5 9" id="KW-0169">Cobalamin biosynthesis</keyword>
<proteinExistence type="inferred from homology"/>
<comment type="similarity">
    <text evidence="3 9">Belongs to the CobD/CbiB family.</text>
</comment>
<feature type="transmembrane region" description="Helical" evidence="9">
    <location>
        <begin position="291"/>
        <end position="313"/>
    </location>
</feature>
<dbReference type="AlphaFoldDB" id="A0A2T0AXF4"/>
<protein>
    <recommendedName>
        <fullName evidence="9">Cobalamin biosynthesis protein CobD</fullName>
    </recommendedName>
</protein>
<comment type="caution">
    <text evidence="10">The sequence shown here is derived from an EMBL/GenBank/DDBJ whole genome shotgun (WGS) entry which is preliminary data.</text>
</comment>
<evidence type="ECO:0000256" key="9">
    <source>
        <dbReference type="HAMAP-Rule" id="MF_00024"/>
    </source>
</evidence>